<comment type="caution">
    <text evidence="9">The sequence shown here is derived from an EMBL/GenBank/DDBJ whole genome shotgun (WGS) entry which is preliminary data.</text>
</comment>
<dbReference type="GO" id="GO:0005840">
    <property type="term" value="C:ribosome"/>
    <property type="evidence" value="ECO:0007669"/>
    <property type="project" value="UniProtKB-KW"/>
</dbReference>
<keyword evidence="2 6" id="KW-0699">rRNA-binding</keyword>
<dbReference type="InterPro" id="IPR012340">
    <property type="entry name" value="NA-bd_OB-fold"/>
</dbReference>
<evidence type="ECO:0000256" key="3">
    <source>
        <dbReference type="ARBA" id="ARBA00022884"/>
    </source>
</evidence>
<dbReference type="CDD" id="cd00364">
    <property type="entry name" value="Ribosomal_uS17"/>
    <property type="match status" value="1"/>
</dbReference>
<keyword evidence="5 6" id="KW-0687">Ribonucleoprotein</keyword>
<dbReference type="NCBIfam" id="TIGR03635">
    <property type="entry name" value="uS17_bact"/>
    <property type="match status" value="1"/>
</dbReference>
<dbReference type="InterPro" id="IPR000266">
    <property type="entry name" value="Ribosomal_uS17"/>
</dbReference>
<evidence type="ECO:0000256" key="8">
    <source>
        <dbReference type="SAM" id="MobiDB-lite"/>
    </source>
</evidence>
<reference evidence="9 10" key="1">
    <citation type="submission" date="2019-07" db="EMBL/GenBank/DDBJ databases">
        <title>Whole genome shotgun sequence of Halomonas halophila NBRC 102604.</title>
        <authorList>
            <person name="Hosoyama A."/>
            <person name="Uohara A."/>
            <person name="Ohji S."/>
            <person name="Ichikawa N."/>
        </authorList>
    </citation>
    <scope>NUCLEOTIDE SEQUENCE [LARGE SCALE GENOMIC DNA]</scope>
    <source>
        <strain evidence="9 10">NBRC 102604</strain>
    </source>
</reference>
<dbReference type="HAMAP" id="MF_01345_B">
    <property type="entry name" value="Ribosomal_uS17_B"/>
    <property type="match status" value="1"/>
</dbReference>
<evidence type="ECO:0000256" key="6">
    <source>
        <dbReference type="HAMAP-Rule" id="MF_01345"/>
    </source>
</evidence>
<comment type="subunit">
    <text evidence="6">Part of the 30S ribosomal subunit.</text>
</comment>
<evidence type="ECO:0000256" key="7">
    <source>
        <dbReference type="RuleBase" id="RU003872"/>
    </source>
</evidence>
<dbReference type="Proteomes" id="UP000321121">
    <property type="component" value="Unassembled WGS sequence"/>
</dbReference>
<accession>A0ABQ0U5Y8</accession>
<dbReference type="InterPro" id="IPR019984">
    <property type="entry name" value="Ribosomal_uS17_bact/chlr"/>
</dbReference>
<feature type="region of interest" description="Disordered" evidence="8">
    <location>
        <begin position="50"/>
        <end position="73"/>
    </location>
</feature>
<dbReference type="PANTHER" id="PTHR10744:SF1">
    <property type="entry name" value="SMALL RIBOSOMAL SUBUNIT PROTEIN US17M"/>
    <property type="match status" value="1"/>
</dbReference>
<dbReference type="PROSITE" id="PS00056">
    <property type="entry name" value="RIBOSOMAL_S17"/>
    <property type="match status" value="1"/>
</dbReference>
<evidence type="ECO:0000256" key="2">
    <source>
        <dbReference type="ARBA" id="ARBA00022730"/>
    </source>
</evidence>
<dbReference type="InterPro" id="IPR019979">
    <property type="entry name" value="Ribosomal_uS17_CS"/>
</dbReference>
<comment type="similarity">
    <text evidence="1 6 7">Belongs to the universal ribosomal protein uS17 family.</text>
</comment>
<dbReference type="EMBL" id="BJUS01000032">
    <property type="protein sequence ID" value="GEK73944.1"/>
    <property type="molecule type" value="Genomic_DNA"/>
</dbReference>
<sequence>MSEMAEEKKARTLTGKVVSDKMDKSIVVMIERRERHPIYGKYVKRSTKLHAHDEANQAKAGDTVSIEESRPLSKKKAWTLVEVLEQAKG</sequence>
<name>A0ABQ0U5Y8_9GAMM</name>
<keyword evidence="4 6" id="KW-0689">Ribosomal protein</keyword>
<gene>
    <name evidence="6 9" type="primary">rpsQ</name>
    <name evidence="9" type="ORF">HHA04nite_24880</name>
</gene>
<dbReference type="Pfam" id="PF00366">
    <property type="entry name" value="Ribosomal_S17"/>
    <property type="match status" value="1"/>
</dbReference>
<keyword evidence="3 6" id="KW-0694">RNA-binding</keyword>
<dbReference type="NCBIfam" id="NF004123">
    <property type="entry name" value="PRK05610.1"/>
    <property type="match status" value="1"/>
</dbReference>
<dbReference type="PRINTS" id="PR00973">
    <property type="entry name" value="RIBOSOMALS17"/>
</dbReference>
<dbReference type="PANTHER" id="PTHR10744">
    <property type="entry name" value="40S RIBOSOMAL PROTEIN S11 FAMILY MEMBER"/>
    <property type="match status" value="1"/>
</dbReference>
<organism evidence="9 10">
    <name type="scientific">Halomonas halophila</name>
    <dbReference type="NCBI Taxonomy" id="29573"/>
    <lineage>
        <taxon>Bacteria</taxon>
        <taxon>Pseudomonadati</taxon>
        <taxon>Pseudomonadota</taxon>
        <taxon>Gammaproteobacteria</taxon>
        <taxon>Oceanospirillales</taxon>
        <taxon>Halomonadaceae</taxon>
        <taxon>Halomonas</taxon>
    </lineage>
</organism>
<evidence type="ECO:0000313" key="9">
    <source>
        <dbReference type="EMBL" id="GEK73944.1"/>
    </source>
</evidence>
<proteinExistence type="inferred from homology"/>
<evidence type="ECO:0000256" key="5">
    <source>
        <dbReference type="ARBA" id="ARBA00023274"/>
    </source>
</evidence>
<comment type="function">
    <text evidence="6">One of the primary rRNA binding proteins, it binds specifically to the 5'-end of 16S ribosomal RNA.</text>
</comment>
<evidence type="ECO:0000256" key="1">
    <source>
        <dbReference type="ARBA" id="ARBA00010254"/>
    </source>
</evidence>
<dbReference type="Gene3D" id="2.40.50.140">
    <property type="entry name" value="Nucleic acid-binding proteins"/>
    <property type="match status" value="1"/>
</dbReference>
<evidence type="ECO:0000256" key="4">
    <source>
        <dbReference type="ARBA" id="ARBA00022980"/>
    </source>
</evidence>
<protein>
    <recommendedName>
        <fullName evidence="6">Small ribosomal subunit protein uS17</fullName>
    </recommendedName>
</protein>
<dbReference type="SUPFAM" id="SSF50249">
    <property type="entry name" value="Nucleic acid-binding proteins"/>
    <property type="match status" value="1"/>
</dbReference>
<evidence type="ECO:0000313" key="10">
    <source>
        <dbReference type="Proteomes" id="UP000321121"/>
    </source>
</evidence>
<keyword evidence="10" id="KW-1185">Reference proteome</keyword>